<reference evidence="4" key="2">
    <citation type="submission" date="2012-11" db="EMBL/GenBank/DDBJ databases">
        <authorList>
            <person name="Kuo A."/>
            <person name="Curtis B.A."/>
            <person name="Tanifuji G."/>
            <person name="Burki F."/>
            <person name="Gruber A."/>
            <person name="Irimia M."/>
            <person name="Maruyama S."/>
            <person name="Arias M.C."/>
            <person name="Ball S.G."/>
            <person name="Gile G.H."/>
            <person name="Hirakawa Y."/>
            <person name="Hopkins J.F."/>
            <person name="Rensing S.A."/>
            <person name="Schmutz J."/>
            <person name="Symeonidi A."/>
            <person name="Elias M."/>
            <person name="Eveleigh R.J."/>
            <person name="Herman E.K."/>
            <person name="Klute M.J."/>
            <person name="Nakayama T."/>
            <person name="Obornik M."/>
            <person name="Reyes-Prieto A."/>
            <person name="Armbrust E.V."/>
            <person name="Aves S.J."/>
            <person name="Beiko R.G."/>
            <person name="Coutinho P."/>
            <person name="Dacks J.B."/>
            <person name="Durnford D.G."/>
            <person name="Fast N.M."/>
            <person name="Green B.R."/>
            <person name="Grisdale C."/>
            <person name="Hempe F."/>
            <person name="Henrissat B."/>
            <person name="Hoppner M.P."/>
            <person name="Ishida K.-I."/>
            <person name="Kim E."/>
            <person name="Koreny L."/>
            <person name="Kroth P.G."/>
            <person name="Liu Y."/>
            <person name="Malik S.-B."/>
            <person name="Maier U.G."/>
            <person name="McRose D."/>
            <person name="Mock T."/>
            <person name="Neilson J.A."/>
            <person name="Onodera N.T."/>
            <person name="Poole A.M."/>
            <person name="Pritham E.J."/>
            <person name="Richards T.A."/>
            <person name="Rocap G."/>
            <person name="Roy S.W."/>
            <person name="Sarai C."/>
            <person name="Schaack S."/>
            <person name="Shirato S."/>
            <person name="Slamovits C.H."/>
            <person name="Spencer D.F."/>
            <person name="Suzuki S."/>
            <person name="Worden A.Z."/>
            <person name="Zauner S."/>
            <person name="Barry K."/>
            <person name="Bell C."/>
            <person name="Bharti A.K."/>
            <person name="Crow J.A."/>
            <person name="Grimwood J."/>
            <person name="Kramer R."/>
            <person name="Lindquist E."/>
            <person name="Lucas S."/>
            <person name="Salamov A."/>
            <person name="McFadden G.I."/>
            <person name="Lane C.E."/>
            <person name="Keeling P.J."/>
            <person name="Gray M.W."/>
            <person name="Grigoriev I.V."/>
            <person name="Archibald J.M."/>
        </authorList>
    </citation>
    <scope>NUCLEOTIDE SEQUENCE</scope>
    <source>
        <strain evidence="4">CCMP2712</strain>
    </source>
</reference>
<dbReference type="SUPFAM" id="SSF52833">
    <property type="entry name" value="Thioredoxin-like"/>
    <property type="match status" value="1"/>
</dbReference>
<dbReference type="GeneID" id="17288111"/>
<dbReference type="EnsemblProtists" id="EKX31389">
    <property type="protein sequence ID" value="EKX31389"/>
    <property type="gene ID" value="GUITHDRAFT_46284"/>
</dbReference>
<dbReference type="InterPro" id="IPR036249">
    <property type="entry name" value="Thioredoxin-like_sf"/>
</dbReference>
<protein>
    <recommendedName>
        <fullName evidence="1">Thioredoxin domain-containing protein</fullName>
    </recommendedName>
</protein>
<dbReference type="PaxDb" id="55529-EKX31389"/>
<reference evidence="3" key="3">
    <citation type="submission" date="2016-03" db="UniProtKB">
        <authorList>
            <consortium name="EnsemblProtists"/>
        </authorList>
    </citation>
    <scope>IDENTIFICATION</scope>
</reference>
<dbReference type="InterPro" id="IPR017937">
    <property type="entry name" value="Thioredoxin_CS"/>
</dbReference>
<dbReference type="EMBL" id="JH993289">
    <property type="protein sequence ID" value="EKX31389.1"/>
    <property type="molecule type" value="Genomic_DNA"/>
</dbReference>
<organism evidence="2">
    <name type="scientific">Guillardia theta (strain CCMP2712)</name>
    <name type="common">Cryptophyte</name>
    <dbReference type="NCBI Taxonomy" id="905079"/>
    <lineage>
        <taxon>Eukaryota</taxon>
        <taxon>Cryptophyceae</taxon>
        <taxon>Pyrenomonadales</taxon>
        <taxon>Geminigeraceae</taxon>
        <taxon>Guillardia</taxon>
    </lineage>
</organism>
<dbReference type="OMA" id="IAEINCE"/>
<dbReference type="CDD" id="cd02961">
    <property type="entry name" value="PDI_a_family"/>
    <property type="match status" value="1"/>
</dbReference>
<dbReference type="GO" id="GO:0005788">
    <property type="term" value="C:endoplasmic reticulum lumen"/>
    <property type="evidence" value="ECO:0007669"/>
    <property type="project" value="TreeGrafter"/>
</dbReference>
<name>L1I687_GUITC</name>
<dbReference type="HOGENOM" id="CLU_090389_4_3_1"/>
<dbReference type="Gene3D" id="3.40.30.10">
    <property type="entry name" value="Glutaredoxin"/>
    <property type="match status" value="1"/>
</dbReference>
<dbReference type="KEGG" id="gtt:GUITHDRAFT_46284"/>
<dbReference type="InterPro" id="IPR013766">
    <property type="entry name" value="Thioredoxin_domain"/>
</dbReference>
<feature type="non-terminal residue" evidence="2">
    <location>
        <position position="97"/>
    </location>
</feature>
<dbReference type="GO" id="GO:0034976">
    <property type="term" value="P:response to endoplasmic reticulum stress"/>
    <property type="evidence" value="ECO:0007669"/>
    <property type="project" value="TreeGrafter"/>
</dbReference>
<gene>
    <name evidence="2" type="ORF">GUITHDRAFT_46284</name>
</gene>
<evidence type="ECO:0000313" key="4">
    <source>
        <dbReference type="Proteomes" id="UP000011087"/>
    </source>
</evidence>
<dbReference type="AlphaFoldDB" id="L1I687"/>
<dbReference type="GO" id="GO:0015035">
    <property type="term" value="F:protein-disulfide reductase activity"/>
    <property type="evidence" value="ECO:0007669"/>
    <property type="project" value="TreeGrafter"/>
</dbReference>
<dbReference type="OrthoDB" id="74910at2759"/>
<dbReference type="STRING" id="905079.L1I687"/>
<dbReference type="PANTHER" id="PTHR45815">
    <property type="entry name" value="PROTEIN DISULFIDE-ISOMERASE A6"/>
    <property type="match status" value="1"/>
</dbReference>
<feature type="non-terminal residue" evidence="2">
    <location>
        <position position="1"/>
    </location>
</feature>
<feature type="domain" description="Thioredoxin" evidence="1">
    <location>
        <begin position="1"/>
        <end position="97"/>
    </location>
</feature>
<reference evidence="2 4" key="1">
    <citation type="journal article" date="2012" name="Nature">
        <title>Algal genomes reveal evolutionary mosaicism and the fate of nucleomorphs.</title>
        <authorList>
            <consortium name="DOE Joint Genome Institute"/>
            <person name="Curtis B.A."/>
            <person name="Tanifuji G."/>
            <person name="Burki F."/>
            <person name="Gruber A."/>
            <person name="Irimia M."/>
            <person name="Maruyama S."/>
            <person name="Arias M.C."/>
            <person name="Ball S.G."/>
            <person name="Gile G.H."/>
            <person name="Hirakawa Y."/>
            <person name="Hopkins J.F."/>
            <person name="Kuo A."/>
            <person name="Rensing S.A."/>
            <person name="Schmutz J."/>
            <person name="Symeonidi A."/>
            <person name="Elias M."/>
            <person name="Eveleigh R.J."/>
            <person name="Herman E.K."/>
            <person name="Klute M.J."/>
            <person name="Nakayama T."/>
            <person name="Obornik M."/>
            <person name="Reyes-Prieto A."/>
            <person name="Armbrust E.V."/>
            <person name="Aves S.J."/>
            <person name="Beiko R.G."/>
            <person name="Coutinho P."/>
            <person name="Dacks J.B."/>
            <person name="Durnford D.G."/>
            <person name="Fast N.M."/>
            <person name="Green B.R."/>
            <person name="Grisdale C.J."/>
            <person name="Hempel F."/>
            <person name="Henrissat B."/>
            <person name="Hoppner M.P."/>
            <person name="Ishida K."/>
            <person name="Kim E."/>
            <person name="Koreny L."/>
            <person name="Kroth P.G."/>
            <person name="Liu Y."/>
            <person name="Malik S.B."/>
            <person name="Maier U.G."/>
            <person name="McRose D."/>
            <person name="Mock T."/>
            <person name="Neilson J.A."/>
            <person name="Onodera N.T."/>
            <person name="Poole A.M."/>
            <person name="Pritham E.J."/>
            <person name="Richards T.A."/>
            <person name="Rocap G."/>
            <person name="Roy S.W."/>
            <person name="Sarai C."/>
            <person name="Schaack S."/>
            <person name="Shirato S."/>
            <person name="Slamovits C.H."/>
            <person name="Spencer D.F."/>
            <person name="Suzuki S."/>
            <person name="Worden A.Z."/>
            <person name="Zauner S."/>
            <person name="Barry K."/>
            <person name="Bell C."/>
            <person name="Bharti A.K."/>
            <person name="Crow J.A."/>
            <person name="Grimwood J."/>
            <person name="Kramer R."/>
            <person name="Lindquist E."/>
            <person name="Lucas S."/>
            <person name="Salamov A."/>
            <person name="McFadden G.I."/>
            <person name="Lane C.E."/>
            <person name="Keeling P.J."/>
            <person name="Gray M.W."/>
            <person name="Grigoriev I.V."/>
            <person name="Archibald J.M."/>
        </authorList>
    </citation>
    <scope>NUCLEOTIDE SEQUENCE</scope>
    <source>
        <strain evidence="2 4">CCMP2712</strain>
    </source>
</reference>
<dbReference type="PROSITE" id="PS51352">
    <property type="entry name" value="THIOREDOXIN_2"/>
    <property type="match status" value="1"/>
</dbReference>
<sequence length="97" mass="11259">VIEIDPSNFERLLSEGQWLVEFYAPWCGYCKQFEPAYEEVASSLKTQGYRVGRIDGSMHKSLAARFAIQGFPTIFYIHGQKIRKYSGERSWEALVKF</sequence>
<evidence type="ECO:0000259" key="1">
    <source>
        <dbReference type="PROSITE" id="PS51352"/>
    </source>
</evidence>
<proteinExistence type="predicted"/>
<evidence type="ECO:0000313" key="3">
    <source>
        <dbReference type="EnsemblProtists" id="EKX31389"/>
    </source>
</evidence>
<dbReference type="PROSITE" id="PS00194">
    <property type="entry name" value="THIOREDOXIN_1"/>
    <property type="match status" value="1"/>
</dbReference>
<dbReference type="Proteomes" id="UP000011087">
    <property type="component" value="Unassembled WGS sequence"/>
</dbReference>
<accession>L1I687</accession>
<dbReference type="PANTHER" id="PTHR45815:SF3">
    <property type="entry name" value="PROTEIN DISULFIDE-ISOMERASE A6"/>
    <property type="match status" value="1"/>
</dbReference>
<dbReference type="RefSeq" id="XP_005818369.1">
    <property type="nucleotide sequence ID" value="XM_005818312.1"/>
</dbReference>
<evidence type="ECO:0000313" key="2">
    <source>
        <dbReference type="EMBL" id="EKX31389.1"/>
    </source>
</evidence>
<dbReference type="Pfam" id="PF00085">
    <property type="entry name" value="Thioredoxin"/>
    <property type="match status" value="1"/>
</dbReference>
<dbReference type="eggNOG" id="KOG0191">
    <property type="taxonomic scope" value="Eukaryota"/>
</dbReference>
<dbReference type="PRINTS" id="PR00421">
    <property type="entry name" value="THIOREDOXIN"/>
</dbReference>
<keyword evidence="4" id="KW-1185">Reference proteome</keyword>